<feature type="domain" description="DUF1400" evidence="2">
    <location>
        <begin position="29"/>
        <end position="153"/>
    </location>
</feature>
<keyword evidence="1" id="KW-0732">Signal</keyword>
<protein>
    <submittedName>
        <fullName evidence="3">Alpha/beta hydrolase</fullName>
    </submittedName>
</protein>
<reference evidence="3 4" key="1">
    <citation type="journal article" date="2021" name="Int. J. Syst. Evol. Microbiol.">
        <title>Amazonocrinis nigriterrae gen. nov., sp. nov., Atlanticothrix silvestris gen. nov., sp. nov. and Dendronalium phyllosphericum gen. nov., sp. nov., nostocacean cyanobacteria from Brazilian environments.</title>
        <authorList>
            <person name="Alvarenga D.O."/>
            <person name="Andreote A.P.D."/>
            <person name="Branco L.H.Z."/>
            <person name="Delbaje E."/>
            <person name="Cruz R.B."/>
            <person name="Varani A.M."/>
            <person name="Fiore M.F."/>
        </authorList>
    </citation>
    <scope>NUCLEOTIDE SEQUENCE [LARGE SCALE GENOMIC DNA]</scope>
    <source>
        <strain evidence="3 4">CENA67</strain>
    </source>
</reference>
<accession>A0A8J7HU83</accession>
<keyword evidence="3" id="KW-0378">Hydrolase</keyword>
<evidence type="ECO:0000313" key="4">
    <source>
        <dbReference type="Proteomes" id="UP000632766"/>
    </source>
</evidence>
<name>A0A8J7HU83_9NOST</name>
<feature type="chain" id="PRO_5035192332" evidence="1">
    <location>
        <begin position="30"/>
        <end position="178"/>
    </location>
</feature>
<dbReference type="Pfam" id="PF07176">
    <property type="entry name" value="DUF1400"/>
    <property type="match status" value="1"/>
</dbReference>
<evidence type="ECO:0000256" key="1">
    <source>
        <dbReference type="SAM" id="SignalP"/>
    </source>
</evidence>
<dbReference type="InterPro" id="IPR010802">
    <property type="entry name" value="DUF1400"/>
</dbReference>
<dbReference type="EMBL" id="JAECZC010000038">
    <property type="protein sequence ID" value="MBH8564255.1"/>
    <property type="molecule type" value="Genomic_DNA"/>
</dbReference>
<dbReference type="AlphaFoldDB" id="A0A8J7HU83"/>
<evidence type="ECO:0000259" key="2">
    <source>
        <dbReference type="Pfam" id="PF07176"/>
    </source>
</evidence>
<dbReference type="GO" id="GO:0016787">
    <property type="term" value="F:hydrolase activity"/>
    <property type="evidence" value="ECO:0007669"/>
    <property type="project" value="UniProtKB-KW"/>
</dbReference>
<keyword evidence="4" id="KW-1185">Reference proteome</keyword>
<feature type="signal peptide" evidence="1">
    <location>
        <begin position="1"/>
        <end position="29"/>
    </location>
</feature>
<organism evidence="3 4">
    <name type="scientific">Amazonocrinis nigriterrae CENA67</name>
    <dbReference type="NCBI Taxonomy" id="2794033"/>
    <lineage>
        <taxon>Bacteria</taxon>
        <taxon>Bacillati</taxon>
        <taxon>Cyanobacteriota</taxon>
        <taxon>Cyanophyceae</taxon>
        <taxon>Nostocales</taxon>
        <taxon>Nostocaceae</taxon>
        <taxon>Amazonocrinis</taxon>
        <taxon>Amazonocrinis nigriterrae</taxon>
    </lineage>
</organism>
<comment type="caution">
    <text evidence="3">The sequence shown here is derived from an EMBL/GenBank/DDBJ whole genome shotgun (WGS) entry which is preliminary data.</text>
</comment>
<proteinExistence type="predicted"/>
<sequence length="178" mass="19844">MRFHLLPLRRALVSVASACFLLLGTPALAAERVILKYNVLREPITVEELSTFARTGKLSTLLKVTILLAQQDPEIIREYLTTPIQISPVALDKVFKSEIGDSTLDELSQVMHTRSRQGDRQALRSAFVASASQDQQITLLEIIQNYPAAEVEIEADRLETAYSQLRRLQASLPEIIGS</sequence>
<evidence type="ECO:0000313" key="3">
    <source>
        <dbReference type="EMBL" id="MBH8564255.1"/>
    </source>
</evidence>
<dbReference type="Proteomes" id="UP000632766">
    <property type="component" value="Unassembled WGS sequence"/>
</dbReference>
<gene>
    <name evidence="3" type="ORF">I8748_19030</name>
</gene>